<dbReference type="Pfam" id="PF00295">
    <property type="entry name" value="Glyco_hydro_28"/>
    <property type="match status" value="1"/>
</dbReference>
<sequence>MAAVLLLSLVAVLSCALDGAILARAAVVDPNIKVFNVLTFGAKPDGKKESTMAFMKAWNAACHYPGKARMVIPYGTFLVGQVIFQGPCAGPPPMVVQFQGTVKAVTDIDAYPSPEWFMFDTINGLLLTGGGTLDGQGGDDWKYNDCSQNNDCQLMPANVKFNGIQNGQIRRINSVNSKAFHFQINKCQNFGVRRLNVSAPETSPNTDGIHISESNSVRISNTVIGTGDDCISVGQGSTNITISRVRCGPGHGISIGSLGKYPDEKDVTGVIVRNCTLTNTDNGVRIKTWPGSPPSLAKGFLFEDIIMENVRNPIIINQQYCASSSCSTKEVTDVHFRDIRGTSASKVAVNIACSSALPCQNIELFNINLQSTTPNLLFQPSTCSNVKLGFSGIQIPPPCVVSKS</sequence>
<keyword evidence="5 9" id="KW-0378">Hydrolase</keyword>
<evidence type="ECO:0000256" key="8">
    <source>
        <dbReference type="PROSITE-ProRule" id="PRU10052"/>
    </source>
</evidence>
<feature type="signal peptide" evidence="10">
    <location>
        <begin position="1"/>
        <end position="16"/>
    </location>
</feature>
<evidence type="ECO:0000313" key="11">
    <source>
        <dbReference type="EMBL" id="KAJ4957336.1"/>
    </source>
</evidence>
<keyword evidence="6 9" id="KW-0326">Glycosidase</keyword>
<dbReference type="PROSITE" id="PS00502">
    <property type="entry name" value="POLYGALACTURONASE"/>
    <property type="match status" value="1"/>
</dbReference>
<keyword evidence="10" id="KW-0732">Signal</keyword>
<organism evidence="11 12">
    <name type="scientific">Protea cynaroides</name>
    <dbReference type="NCBI Taxonomy" id="273540"/>
    <lineage>
        <taxon>Eukaryota</taxon>
        <taxon>Viridiplantae</taxon>
        <taxon>Streptophyta</taxon>
        <taxon>Embryophyta</taxon>
        <taxon>Tracheophyta</taxon>
        <taxon>Spermatophyta</taxon>
        <taxon>Magnoliopsida</taxon>
        <taxon>Proteales</taxon>
        <taxon>Proteaceae</taxon>
        <taxon>Protea</taxon>
    </lineage>
</organism>
<dbReference type="EMBL" id="JAMYWD010000011">
    <property type="protein sequence ID" value="KAJ4957336.1"/>
    <property type="molecule type" value="Genomic_DNA"/>
</dbReference>
<keyword evidence="3" id="KW-0134">Cell wall</keyword>
<proteinExistence type="inferred from homology"/>
<evidence type="ECO:0000256" key="1">
    <source>
        <dbReference type="ARBA" id="ARBA00004191"/>
    </source>
</evidence>
<evidence type="ECO:0008006" key="13">
    <source>
        <dbReference type="Google" id="ProtNLM"/>
    </source>
</evidence>
<feature type="chain" id="PRO_5040445970" description="Exopolygalacturonase-like" evidence="10">
    <location>
        <begin position="17"/>
        <end position="404"/>
    </location>
</feature>
<dbReference type="AlphaFoldDB" id="A0A9Q0GZX9"/>
<comment type="subcellular location">
    <subcellularLocation>
        <location evidence="1">Secreted</location>
        <location evidence="1">Cell wall</location>
    </subcellularLocation>
</comment>
<dbReference type="InterPro" id="IPR011050">
    <property type="entry name" value="Pectin_lyase_fold/virulence"/>
</dbReference>
<gene>
    <name evidence="11" type="ORF">NE237_014119</name>
</gene>
<dbReference type="InterPro" id="IPR000743">
    <property type="entry name" value="Glyco_hydro_28"/>
</dbReference>
<reference evidence="11" key="1">
    <citation type="journal article" date="2023" name="Plant J.">
        <title>The genome of the king protea, Protea cynaroides.</title>
        <authorList>
            <person name="Chang J."/>
            <person name="Duong T.A."/>
            <person name="Schoeman C."/>
            <person name="Ma X."/>
            <person name="Roodt D."/>
            <person name="Barker N."/>
            <person name="Li Z."/>
            <person name="Van de Peer Y."/>
            <person name="Mizrachi E."/>
        </authorList>
    </citation>
    <scope>NUCLEOTIDE SEQUENCE</scope>
    <source>
        <tissue evidence="11">Young leaves</tissue>
    </source>
</reference>
<dbReference type="GO" id="GO:0071555">
    <property type="term" value="P:cell wall organization"/>
    <property type="evidence" value="ECO:0007669"/>
    <property type="project" value="UniProtKB-KW"/>
</dbReference>
<dbReference type="GO" id="GO:0005975">
    <property type="term" value="P:carbohydrate metabolic process"/>
    <property type="evidence" value="ECO:0007669"/>
    <property type="project" value="InterPro"/>
</dbReference>
<evidence type="ECO:0000313" key="12">
    <source>
        <dbReference type="Proteomes" id="UP001141806"/>
    </source>
</evidence>
<dbReference type="GO" id="GO:0004650">
    <property type="term" value="F:polygalacturonase activity"/>
    <property type="evidence" value="ECO:0007669"/>
    <property type="project" value="InterPro"/>
</dbReference>
<keyword evidence="12" id="KW-1185">Reference proteome</keyword>
<evidence type="ECO:0000256" key="6">
    <source>
        <dbReference type="ARBA" id="ARBA00023295"/>
    </source>
</evidence>
<comment type="caution">
    <text evidence="11">The sequence shown here is derived from an EMBL/GenBank/DDBJ whole genome shotgun (WGS) entry which is preliminary data.</text>
</comment>
<evidence type="ECO:0000256" key="10">
    <source>
        <dbReference type="SAM" id="SignalP"/>
    </source>
</evidence>
<protein>
    <recommendedName>
        <fullName evidence="13">Exopolygalacturonase-like</fullName>
    </recommendedName>
</protein>
<dbReference type="SMART" id="SM00710">
    <property type="entry name" value="PbH1"/>
    <property type="match status" value="4"/>
</dbReference>
<dbReference type="Gene3D" id="2.160.20.10">
    <property type="entry name" value="Single-stranded right-handed beta-helix, Pectin lyase-like"/>
    <property type="match status" value="1"/>
</dbReference>
<comment type="similarity">
    <text evidence="2 9">Belongs to the glycosyl hydrolase 28 family.</text>
</comment>
<dbReference type="InterPro" id="IPR006626">
    <property type="entry name" value="PbH1"/>
</dbReference>
<dbReference type="Proteomes" id="UP001141806">
    <property type="component" value="Unassembled WGS sequence"/>
</dbReference>
<dbReference type="FunFam" id="2.160.20.10:FF:000004">
    <property type="entry name" value="Pectin lyase-like superfamily protein"/>
    <property type="match status" value="1"/>
</dbReference>
<keyword evidence="7" id="KW-0961">Cell wall biogenesis/degradation</keyword>
<evidence type="ECO:0000256" key="3">
    <source>
        <dbReference type="ARBA" id="ARBA00022512"/>
    </source>
</evidence>
<accession>A0A9Q0GZX9</accession>
<keyword evidence="4" id="KW-0964">Secreted</keyword>
<name>A0A9Q0GZX9_9MAGN</name>
<evidence type="ECO:0000256" key="7">
    <source>
        <dbReference type="ARBA" id="ARBA00023316"/>
    </source>
</evidence>
<dbReference type="PANTHER" id="PTHR31375">
    <property type="match status" value="1"/>
</dbReference>
<evidence type="ECO:0000256" key="2">
    <source>
        <dbReference type="ARBA" id="ARBA00008834"/>
    </source>
</evidence>
<feature type="active site" evidence="8">
    <location>
        <position position="251"/>
    </location>
</feature>
<dbReference type="OrthoDB" id="187139at2759"/>
<evidence type="ECO:0000256" key="4">
    <source>
        <dbReference type="ARBA" id="ARBA00022525"/>
    </source>
</evidence>
<dbReference type="InterPro" id="IPR012334">
    <property type="entry name" value="Pectin_lyas_fold"/>
</dbReference>
<evidence type="ECO:0000256" key="9">
    <source>
        <dbReference type="RuleBase" id="RU361169"/>
    </source>
</evidence>
<evidence type="ECO:0000256" key="5">
    <source>
        <dbReference type="ARBA" id="ARBA00022801"/>
    </source>
</evidence>
<dbReference type="SUPFAM" id="SSF51126">
    <property type="entry name" value="Pectin lyase-like"/>
    <property type="match status" value="1"/>
</dbReference>